<keyword evidence="1" id="KW-0732">Signal</keyword>
<dbReference type="InterPro" id="IPR048661">
    <property type="entry name" value="CPL1-like"/>
</dbReference>
<evidence type="ECO:0000313" key="4">
    <source>
        <dbReference type="Proteomes" id="UP000092666"/>
    </source>
</evidence>
<dbReference type="AlphaFoldDB" id="A0A1B9GMX4"/>
<protein>
    <recommendedName>
        <fullName evidence="2">Protein CPL1-like domain-containing protein</fullName>
    </recommendedName>
</protein>
<name>A0A1B9GMX4_9TREE</name>
<feature type="domain" description="Protein CPL1-like" evidence="2">
    <location>
        <begin position="218"/>
        <end position="278"/>
    </location>
</feature>
<dbReference type="STRING" id="1296120.A0A1B9GMX4"/>
<reference evidence="3 4" key="1">
    <citation type="submission" date="2013-07" db="EMBL/GenBank/DDBJ databases">
        <title>The Genome Sequence of Cryptococcus heveanensis BCC8398.</title>
        <authorList>
            <consortium name="The Broad Institute Genome Sequencing Platform"/>
            <person name="Cuomo C."/>
            <person name="Litvintseva A."/>
            <person name="Chen Y."/>
            <person name="Heitman J."/>
            <person name="Sun S."/>
            <person name="Springer D."/>
            <person name="Dromer F."/>
            <person name="Young S.K."/>
            <person name="Zeng Q."/>
            <person name="Gargeya S."/>
            <person name="Fitzgerald M."/>
            <person name="Abouelleil A."/>
            <person name="Alvarado L."/>
            <person name="Berlin A.M."/>
            <person name="Chapman S.B."/>
            <person name="Dewar J."/>
            <person name="Goldberg J."/>
            <person name="Griggs A."/>
            <person name="Gujja S."/>
            <person name="Hansen M."/>
            <person name="Howarth C."/>
            <person name="Imamovic A."/>
            <person name="Larimer J."/>
            <person name="McCowan C."/>
            <person name="Murphy C."/>
            <person name="Pearson M."/>
            <person name="Priest M."/>
            <person name="Roberts A."/>
            <person name="Saif S."/>
            <person name="Shea T."/>
            <person name="Sykes S."/>
            <person name="Wortman J."/>
            <person name="Nusbaum C."/>
            <person name="Birren B."/>
        </authorList>
    </citation>
    <scope>NUCLEOTIDE SEQUENCE [LARGE SCALE GENOMIC DNA]</scope>
    <source>
        <strain evidence="3 4">BCC8398</strain>
    </source>
</reference>
<gene>
    <name evidence="3" type="ORF">I316_05835</name>
</gene>
<evidence type="ECO:0000259" key="2">
    <source>
        <dbReference type="Pfam" id="PF21671"/>
    </source>
</evidence>
<evidence type="ECO:0000256" key="1">
    <source>
        <dbReference type="SAM" id="SignalP"/>
    </source>
</evidence>
<accession>A0A1B9GMX4</accession>
<organism evidence="3 4">
    <name type="scientific">Kwoniella heveanensis BCC8398</name>
    <dbReference type="NCBI Taxonomy" id="1296120"/>
    <lineage>
        <taxon>Eukaryota</taxon>
        <taxon>Fungi</taxon>
        <taxon>Dikarya</taxon>
        <taxon>Basidiomycota</taxon>
        <taxon>Agaricomycotina</taxon>
        <taxon>Tremellomycetes</taxon>
        <taxon>Tremellales</taxon>
        <taxon>Cryptococcaceae</taxon>
        <taxon>Kwoniella</taxon>
    </lineage>
</organism>
<dbReference type="EMBL" id="KI669508">
    <property type="protein sequence ID" value="OCF32410.1"/>
    <property type="molecule type" value="Genomic_DNA"/>
</dbReference>
<dbReference type="OrthoDB" id="2563569at2759"/>
<dbReference type="Proteomes" id="UP000092666">
    <property type="component" value="Unassembled WGS sequence"/>
</dbReference>
<keyword evidence="4" id="KW-1185">Reference proteome</keyword>
<evidence type="ECO:0000313" key="3">
    <source>
        <dbReference type="EMBL" id="OCF32410.1"/>
    </source>
</evidence>
<dbReference type="InterPro" id="IPR038955">
    <property type="entry name" value="PriA/CPL1_fungi"/>
</dbReference>
<dbReference type="Pfam" id="PF21671">
    <property type="entry name" value="CPL1-like"/>
    <property type="match status" value="1"/>
</dbReference>
<dbReference type="PANTHER" id="PTHR35192:SF2">
    <property type="entry name" value="APPLE DOMAIN-CONTAINING PROTEIN"/>
    <property type="match status" value="1"/>
</dbReference>
<feature type="chain" id="PRO_5008627202" description="Protein CPL1-like domain-containing protein" evidence="1">
    <location>
        <begin position="25"/>
        <end position="289"/>
    </location>
</feature>
<proteinExistence type="predicted"/>
<sequence length="289" mass="30238">MPSSLGSRLATIVVLASAMLAVHADTFLGCTTTAPRGELDPVPYTAGAASSCSAYCAGNGNVPFYYYSASTGTCLCTVTPANTQNYGVGANTKGQCTSAQYYGCYITPNRDTNPLSCFNLCKSTGTTFIYPDSMTGTYLCQCGPDYTVDDTTAGPYNCQSGVFFAYTHPAAAAASDLARRNLRARLDQLRLDSQKLCPGQMKACKLEDTSDTTNILYCVDTSSELESCGGCLFGEYGKDASNSTIGTDCSTLHGVSLGAATCRDSVCEAYACKKGYELVSGLCVATVSA</sequence>
<feature type="signal peptide" evidence="1">
    <location>
        <begin position="1"/>
        <end position="24"/>
    </location>
</feature>
<reference evidence="4" key="2">
    <citation type="submission" date="2013-12" db="EMBL/GenBank/DDBJ databases">
        <title>Evolution of pathogenesis and genome organization in the Tremellales.</title>
        <authorList>
            <person name="Cuomo C."/>
            <person name="Litvintseva A."/>
            <person name="Heitman J."/>
            <person name="Chen Y."/>
            <person name="Sun S."/>
            <person name="Springer D."/>
            <person name="Dromer F."/>
            <person name="Young S."/>
            <person name="Zeng Q."/>
            <person name="Chapman S."/>
            <person name="Gujja S."/>
            <person name="Saif S."/>
            <person name="Birren B."/>
        </authorList>
    </citation>
    <scope>NUCLEOTIDE SEQUENCE [LARGE SCALE GENOMIC DNA]</scope>
    <source>
        <strain evidence="4">BCC8398</strain>
    </source>
</reference>
<dbReference type="PANTHER" id="PTHR35192">
    <property type="entry name" value="PROTEIN, PUTATIVE-RELATED"/>
    <property type="match status" value="1"/>
</dbReference>